<dbReference type="RefSeq" id="WP_230868031.1">
    <property type="nucleotide sequence ID" value="NZ_CP046640.1"/>
</dbReference>
<dbReference type="EMBL" id="CP046640">
    <property type="protein sequence ID" value="QTL99704.1"/>
    <property type="molecule type" value="Genomic_DNA"/>
</dbReference>
<dbReference type="KEGG" id="ifn:GM661_17960"/>
<dbReference type="Proteomes" id="UP000665020">
    <property type="component" value="Chromosome"/>
</dbReference>
<sequence length="123" mass="14206">MDRLKLQYSLICQKDERSGFKNIIHGFTAGRAPNFYVVNKWVWDTNDELIDGFFQVTELIRDGEIVSSSQSDLFMIKLAHTHHNLFAGISFTKEGNYRIRVNLFDQQGSLIEEGSLEYPLFIA</sequence>
<name>A0A8A7KNT3_9FIRM</name>
<organism evidence="1 2">
    <name type="scientific">Iocasia fonsfrigidae</name>
    <dbReference type="NCBI Taxonomy" id="2682810"/>
    <lineage>
        <taxon>Bacteria</taxon>
        <taxon>Bacillati</taxon>
        <taxon>Bacillota</taxon>
        <taxon>Clostridia</taxon>
        <taxon>Halanaerobiales</taxon>
        <taxon>Halanaerobiaceae</taxon>
        <taxon>Iocasia</taxon>
    </lineage>
</organism>
<protein>
    <submittedName>
        <fullName evidence="1">Uncharacterized protein</fullName>
    </submittedName>
</protein>
<reference evidence="1" key="1">
    <citation type="submission" date="2019-12" db="EMBL/GenBank/DDBJ databases">
        <authorList>
            <person name="zhang j."/>
            <person name="sun C.M."/>
        </authorList>
    </citation>
    <scope>NUCLEOTIDE SEQUENCE</scope>
    <source>
        <strain evidence="1">NS-1</strain>
    </source>
</reference>
<evidence type="ECO:0000313" key="2">
    <source>
        <dbReference type="Proteomes" id="UP000665020"/>
    </source>
</evidence>
<accession>A0A8A7KNT3</accession>
<proteinExistence type="predicted"/>
<evidence type="ECO:0000313" key="1">
    <source>
        <dbReference type="EMBL" id="QTL99704.1"/>
    </source>
</evidence>
<gene>
    <name evidence="1" type="ORF">GM661_17960</name>
</gene>
<dbReference type="AlphaFoldDB" id="A0A8A7KNT3"/>
<keyword evidence="2" id="KW-1185">Reference proteome</keyword>